<keyword evidence="5 8" id="KW-0378">Hydrolase</keyword>
<dbReference type="SUPFAM" id="SSF51556">
    <property type="entry name" value="Metallo-dependent hydrolases"/>
    <property type="match status" value="1"/>
</dbReference>
<name>A0AAX4HL30_9BACT</name>
<dbReference type="GO" id="GO:0046103">
    <property type="term" value="P:inosine biosynthetic process"/>
    <property type="evidence" value="ECO:0007669"/>
    <property type="project" value="TreeGrafter"/>
</dbReference>
<dbReference type="Pfam" id="PF00962">
    <property type="entry name" value="A_deaminase"/>
    <property type="match status" value="2"/>
</dbReference>
<sequence>MTKYTDAFIKEMPKSDLHLHLDGSLRIPSLIEMAKKLKINLPSFTEAGLRELVFKDTYESLPDYLHGFQYTCSALRDLENIEQASYELAVDNQNEGVVYIEPRFAPQLLVDVENGLTMETVLEATYKGLERAKKEYNNRPEVKNGSKPEFHYGIISCAMRKFGPKGYSPFYTRFFKSMEYSREMEVLQAGALQMVKAAVKIRDEKGIPIVGIDLAGQESGYPPGKFKTVYDYAHKNFMHKTVHAGEAYGAESIFQAITECHADRIGHGYYLFDENKIVDPAVTDKKKYLNDLITFVADKRTTIEVCLTSNLQTNPEIKSIKDHYFKEMLKNRMSVTICTDNRLVSNTTVSREFKLALDNFEIQPKHLKDIVAYGFKKSFYPGQYIEKRNWAKKVVQHFDEVAKKHGIIDHV</sequence>
<evidence type="ECO:0000256" key="6">
    <source>
        <dbReference type="ARBA" id="ARBA00022833"/>
    </source>
</evidence>
<dbReference type="GO" id="GO:0006154">
    <property type="term" value="P:adenosine catabolic process"/>
    <property type="evidence" value="ECO:0007669"/>
    <property type="project" value="TreeGrafter"/>
</dbReference>
<feature type="domain" description="Adenosine deaminase" evidence="7">
    <location>
        <begin position="13"/>
        <end position="136"/>
    </location>
</feature>
<accession>A0AAX4HL30</accession>
<dbReference type="GO" id="GO:0060169">
    <property type="term" value="P:negative regulation of adenosine receptor signaling pathway"/>
    <property type="evidence" value="ECO:0007669"/>
    <property type="project" value="TreeGrafter"/>
</dbReference>
<gene>
    <name evidence="8" type="ORF">SOO65_14300</name>
</gene>
<proteinExistence type="inferred from homology"/>
<protein>
    <recommendedName>
        <fullName evidence="3">adenosine deaminase</fullName>
        <ecNumber evidence="3">3.5.4.4</ecNumber>
    </recommendedName>
</protein>
<dbReference type="PANTHER" id="PTHR11409:SF43">
    <property type="entry name" value="ADENOSINE DEAMINASE"/>
    <property type="match status" value="1"/>
</dbReference>
<dbReference type="GO" id="GO:0046872">
    <property type="term" value="F:metal ion binding"/>
    <property type="evidence" value="ECO:0007669"/>
    <property type="project" value="UniProtKB-KW"/>
</dbReference>
<evidence type="ECO:0000256" key="3">
    <source>
        <dbReference type="ARBA" id="ARBA00012784"/>
    </source>
</evidence>
<dbReference type="KEGG" id="psti:SOO65_14300"/>
<dbReference type="PANTHER" id="PTHR11409">
    <property type="entry name" value="ADENOSINE DEAMINASE"/>
    <property type="match status" value="1"/>
</dbReference>
<evidence type="ECO:0000313" key="9">
    <source>
        <dbReference type="Proteomes" id="UP001324634"/>
    </source>
</evidence>
<dbReference type="GO" id="GO:0004000">
    <property type="term" value="F:adenosine deaminase activity"/>
    <property type="evidence" value="ECO:0007669"/>
    <property type="project" value="TreeGrafter"/>
</dbReference>
<dbReference type="AlphaFoldDB" id="A0AAX4HL30"/>
<dbReference type="EC" id="3.5.4.4" evidence="3"/>
<evidence type="ECO:0000256" key="1">
    <source>
        <dbReference type="ARBA" id="ARBA00001947"/>
    </source>
</evidence>
<evidence type="ECO:0000256" key="4">
    <source>
        <dbReference type="ARBA" id="ARBA00022723"/>
    </source>
</evidence>
<evidence type="ECO:0000256" key="2">
    <source>
        <dbReference type="ARBA" id="ARBA00006676"/>
    </source>
</evidence>
<organism evidence="8 9">
    <name type="scientific">Peredibacter starrii</name>
    <dbReference type="NCBI Taxonomy" id="28202"/>
    <lineage>
        <taxon>Bacteria</taxon>
        <taxon>Pseudomonadati</taxon>
        <taxon>Bdellovibrionota</taxon>
        <taxon>Bacteriovoracia</taxon>
        <taxon>Bacteriovoracales</taxon>
        <taxon>Bacteriovoracaceae</taxon>
        <taxon>Peredibacter</taxon>
    </lineage>
</organism>
<reference evidence="8 9" key="1">
    <citation type="submission" date="2023-11" db="EMBL/GenBank/DDBJ databases">
        <title>Peredibacter starrii A3.12.</title>
        <authorList>
            <person name="Mitchell R.J."/>
        </authorList>
    </citation>
    <scope>NUCLEOTIDE SEQUENCE [LARGE SCALE GENOMIC DNA]</scope>
    <source>
        <strain evidence="8 9">A3.12</strain>
    </source>
</reference>
<dbReference type="InterPro" id="IPR006330">
    <property type="entry name" value="Ado/ade_deaminase"/>
</dbReference>
<dbReference type="GO" id="GO:0043103">
    <property type="term" value="P:hypoxanthine salvage"/>
    <property type="evidence" value="ECO:0007669"/>
    <property type="project" value="TreeGrafter"/>
</dbReference>
<dbReference type="GO" id="GO:0005829">
    <property type="term" value="C:cytosol"/>
    <property type="evidence" value="ECO:0007669"/>
    <property type="project" value="TreeGrafter"/>
</dbReference>
<comment type="similarity">
    <text evidence="2">Belongs to the metallo-dependent hydrolases superfamily. Adenosine and AMP deaminases family.</text>
</comment>
<evidence type="ECO:0000313" key="8">
    <source>
        <dbReference type="EMBL" id="WPU63863.1"/>
    </source>
</evidence>
<feature type="domain" description="Adenosine deaminase" evidence="7">
    <location>
        <begin position="193"/>
        <end position="383"/>
    </location>
</feature>
<keyword evidence="4" id="KW-0479">Metal-binding</keyword>
<keyword evidence="9" id="KW-1185">Reference proteome</keyword>
<dbReference type="InterPro" id="IPR001365">
    <property type="entry name" value="A_deaminase_dom"/>
</dbReference>
<dbReference type="EMBL" id="CP139487">
    <property type="protein sequence ID" value="WPU63863.1"/>
    <property type="molecule type" value="Genomic_DNA"/>
</dbReference>
<comment type="cofactor">
    <cofactor evidence="1">
        <name>Zn(2+)</name>
        <dbReference type="ChEBI" id="CHEBI:29105"/>
    </cofactor>
</comment>
<dbReference type="Proteomes" id="UP001324634">
    <property type="component" value="Chromosome"/>
</dbReference>
<dbReference type="InterPro" id="IPR032466">
    <property type="entry name" value="Metal_Hydrolase"/>
</dbReference>
<dbReference type="RefSeq" id="WP_321391398.1">
    <property type="nucleotide sequence ID" value="NZ_CP139487.1"/>
</dbReference>
<dbReference type="Gene3D" id="3.20.20.140">
    <property type="entry name" value="Metal-dependent hydrolases"/>
    <property type="match status" value="1"/>
</dbReference>
<keyword evidence="6" id="KW-0862">Zinc</keyword>
<evidence type="ECO:0000259" key="7">
    <source>
        <dbReference type="Pfam" id="PF00962"/>
    </source>
</evidence>
<dbReference type="GO" id="GO:0009897">
    <property type="term" value="C:external side of plasma membrane"/>
    <property type="evidence" value="ECO:0007669"/>
    <property type="project" value="TreeGrafter"/>
</dbReference>
<evidence type="ECO:0000256" key="5">
    <source>
        <dbReference type="ARBA" id="ARBA00022801"/>
    </source>
</evidence>